<gene>
    <name evidence="2" type="ORF">H7J73_15850</name>
</gene>
<feature type="region of interest" description="Disordered" evidence="1">
    <location>
        <begin position="324"/>
        <end position="419"/>
    </location>
</feature>
<evidence type="ECO:0000313" key="2">
    <source>
        <dbReference type="EMBL" id="MCV7227506.1"/>
    </source>
</evidence>
<dbReference type="Proteomes" id="UP001526201">
    <property type="component" value="Unassembled WGS sequence"/>
</dbReference>
<organism evidence="2 3">
    <name type="scientific">Mycolicibacterium komossense</name>
    <dbReference type="NCBI Taxonomy" id="1779"/>
    <lineage>
        <taxon>Bacteria</taxon>
        <taxon>Bacillati</taxon>
        <taxon>Actinomycetota</taxon>
        <taxon>Actinomycetes</taxon>
        <taxon>Mycobacteriales</taxon>
        <taxon>Mycobacteriaceae</taxon>
        <taxon>Mycolicibacterium</taxon>
    </lineage>
</organism>
<feature type="compositionally biased region" description="Low complexity" evidence="1">
    <location>
        <begin position="392"/>
        <end position="419"/>
    </location>
</feature>
<sequence>MLAGVALVGATAIAITPIAPSTVQLPALHSLSPAVSLSAFGFDNPVTAVLGTLDLVNTNFWDTESTDILPNSLDLYQGMVPQFIYDHLPILSQLGYNGSDFIGSSVYNLLTGPDSSLAVLSDAAWGLPDALLYATQQALAGNIPGALATLTAAIITPIQAAGTTALNAGAYVFNGVLTNLSNVIATIPNLVGGLANTTIGAVQLVLGKAIQVGTAILTAAASLDAQGVWNAGVEGLLGPTGLPGLVEQLTIGGGVQVPVPTDPTNEEPPTTVYQPSFRVWANNAVYEVANALGGNFPTIDLTTNPIIASAAPLATAAPALSSDAPEVQATSEDVSAGGASSADASPVKPAPLVKSASSAKPAATPTGGSSAKSAAAAGSEDNSSASVGKTNSGSSAKSGPKTTGGSSAKSSAKAVHAAN</sequence>
<accession>A0ABT3CE52</accession>
<proteinExistence type="predicted"/>
<name>A0ABT3CE52_9MYCO</name>
<evidence type="ECO:0000313" key="3">
    <source>
        <dbReference type="Proteomes" id="UP001526201"/>
    </source>
</evidence>
<reference evidence="2 3" key="1">
    <citation type="journal article" date="2022" name="BMC Genomics">
        <title>Comparative genome analysis of mycobacteria focusing on tRNA and non-coding RNA.</title>
        <authorList>
            <person name="Behra P.R.K."/>
            <person name="Pettersson B.M.F."/>
            <person name="Ramesh M."/>
            <person name="Das S."/>
            <person name="Dasgupta S."/>
            <person name="Kirsebom L.A."/>
        </authorList>
    </citation>
    <scope>NUCLEOTIDE SEQUENCE [LARGE SCALE GENOMIC DNA]</scope>
    <source>
        <strain evidence="2 3">DSM 44078</strain>
    </source>
</reference>
<evidence type="ECO:0008006" key="4">
    <source>
        <dbReference type="Google" id="ProtNLM"/>
    </source>
</evidence>
<evidence type="ECO:0000256" key="1">
    <source>
        <dbReference type="SAM" id="MobiDB-lite"/>
    </source>
</evidence>
<comment type="caution">
    <text evidence="2">The sequence shown here is derived from an EMBL/GenBank/DDBJ whole genome shotgun (WGS) entry which is preliminary data.</text>
</comment>
<feature type="compositionally biased region" description="Polar residues" evidence="1">
    <location>
        <begin position="380"/>
        <end position="391"/>
    </location>
</feature>
<dbReference type="EMBL" id="JACKTY010000029">
    <property type="protein sequence ID" value="MCV7227506.1"/>
    <property type="molecule type" value="Genomic_DNA"/>
</dbReference>
<dbReference type="RefSeq" id="WP_264068434.1">
    <property type="nucleotide sequence ID" value="NZ_JACKTY010000029.1"/>
</dbReference>
<feature type="compositionally biased region" description="Low complexity" evidence="1">
    <location>
        <begin position="335"/>
        <end position="379"/>
    </location>
</feature>
<keyword evidence="3" id="KW-1185">Reference proteome</keyword>
<protein>
    <recommendedName>
        <fullName evidence="4">PE-PGRS family protein</fullName>
    </recommendedName>
</protein>